<dbReference type="InterPro" id="IPR011054">
    <property type="entry name" value="Rudment_hybrid_motif"/>
</dbReference>
<dbReference type="SUPFAM" id="SSF56059">
    <property type="entry name" value="Glutathione synthetase ATP-binding domain-like"/>
    <property type="match status" value="1"/>
</dbReference>
<evidence type="ECO:0000256" key="5">
    <source>
        <dbReference type="ARBA" id="ARBA00022840"/>
    </source>
</evidence>
<dbReference type="Gene3D" id="3.30.1490.20">
    <property type="entry name" value="ATP-grasp fold, A domain"/>
    <property type="match status" value="1"/>
</dbReference>
<evidence type="ECO:0000256" key="1">
    <source>
        <dbReference type="ARBA" id="ARBA00004747"/>
    </source>
</evidence>
<evidence type="ECO:0000256" key="7">
    <source>
        <dbReference type="SAM" id="MobiDB-lite"/>
    </source>
</evidence>
<feature type="non-terminal residue" evidence="9">
    <location>
        <position position="1"/>
    </location>
</feature>
<evidence type="ECO:0000256" key="3">
    <source>
        <dbReference type="ARBA" id="ARBA00022741"/>
    </source>
</evidence>
<evidence type="ECO:0000313" key="9">
    <source>
        <dbReference type="EMBL" id="EJK50540.1"/>
    </source>
</evidence>
<sequence length="624" mass="66087">GRAAGPDDVPRGPPAQHNDALPRRLRPTLPRDAGRRHVRRRRRGPVADRRGLAPRRVEAQGALVGVRRGDDGDRARGRRRAGGAGEGGGERPAVEQGFWRDVCGCYVSDEYDWMSCNASVLGLGLWPGGKRKTTAKPRDELRGRKQEHFAGHSIPLPPYVNLPSVQSIHDAASRFGLPLMLKSRKGAYDGRGNTVLKSTDDAAVSSALSDLGLTESDLPNDALYAEGWIDFRSEVAVMVVRSTTGETRAYPATTAIQTDSICRVVLVPARNVAPDVRERCESVAMAAVDCLGDGATGVFGVELFLVNKPGGGLDVLLNEVAPRPHNTGHYTQDACAVSQFENHLRAVCGLPLGDTGLVVGAAAMVNVLGAPSGGIEETMKGVNAAMTMPRTSVHWYGKGYRAGRKMGHINVTADSHAELDGPLSKLLAAESIDENVIPEDGRIGTNPLVGVIMGSQSDLPTMSDAVKILKEFGIPHEVDIVSAHRTPEKLMTYSRSAAGRGIQVIIAGAGGAAHLPGMVAAMTPLPVVGVPIKTSTLNGQDSLLSIVQMPRGVPVATVAIGNATNAGLLAVRSLCASRPGLRAKMEEYQLKMKEAVDANSSTLLELGCDEFLSMLPNKNKAVNV</sequence>
<dbReference type="InterPro" id="IPR040686">
    <property type="entry name" value="PurK_C"/>
</dbReference>
<dbReference type="HAMAP" id="MF_01929">
    <property type="entry name" value="PurE_classI"/>
    <property type="match status" value="1"/>
</dbReference>
<dbReference type="AlphaFoldDB" id="K0RBF6"/>
<organism evidence="9 10">
    <name type="scientific">Thalassiosira oceanica</name>
    <name type="common">Marine diatom</name>
    <dbReference type="NCBI Taxonomy" id="159749"/>
    <lineage>
        <taxon>Eukaryota</taxon>
        <taxon>Sar</taxon>
        <taxon>Stramenopiles</taxon>
        <taxon>Ochrophyta</taxon>
        <taxon>Bacillariophyta</taxon>
        <taxon>Coscinodiscophyceae</taxon>
        <taxon>Thalassiosirophycidae</taxon>
        <taxon>Thalassiosirales</taxon>
        <taxon>Thalassiosiraceae</taxon>
        <taxon>Thalassiosira</taxon>
    </lineage>
</organism>
<evidence type="ECO:0000256" key="2">
    <source>
        <dbReference type="ARBA" id="ARBA00012329"/>
    </source>
</evidence>
<keyword evidence="4" id="KW-0658">Purine biosynthesis</keyword>
<feature type="region of interest" description="Disordered" evidence="7">
    <location>
        <begin position="1"/>
        <end position="92"/>
    </location>
</feature>
<dbReference type="InterPro" id="IPR013815">
    <property type="entry name" value="ATP_grasp_subdomain_1"/>
</dbReference>
<dbReference type="OMA" id="ITFDHEH"/>
<comment type="caution">
    <text evidence="9">The sequence shown here is derived from an EMBL/GenBank/DDBJ whole genome shotgun (WGS) entry which is preliminary data.</text>
</comment>
<gene>
    <name evidence="9" type="ORF">THAOC_30460</name>
</gene>
<proteinExistence type="inferred from homology"/>
<evidence type="ECO:0000256" key="6">
    <source>
        <dbReference type="PROSITE-ProRule" id="PRU00409"/>
    </source>
</evidence>
<comment type="pathway">
    <text evidence="1">Purine metabolism; IMP biosynthesis via de novo pathway; 5-amino-1-(5-phospho-D-ribosyl)imidazole-4-carboxylate from 5-amino-1-(5-phospho-D-ribosyl)imidazole (carboxylase route): step 1/1.</text>
</comment>
<reference evidence="9 10" key="1">
    <citation type="journal article" date="2012" name="Genome Biol.">
        <title>Genome and low-iron response of an oceanic diatom adapted to chronic iron limitation.</title>
        <authorList>
            <person name="Lommer M."/>
            <person name="Specht M."/>
            <person name="Roy A.S."/>
            <person name="Kraemer L."/>
            <person name="Andreson R."/>
            <person name="Gutowska M.A."/>
            <person name="Wolf J."/>
            <person name="Bergner S.V."/>
            <person name="Schilhabel M.B."/>
            <person name="Klostermeier U.C."/>
            <person name="Beiko R.G."/>
            <person name="Rosenstiel P."/>
            <person name="Hippler M."/>
            <person name="Laroche J."/>
        </authorList>
    </citation>
    <scope>NUCLEOTIDE SEQUENCE [LARGE SCALE GENOMIC DNA]</scope>
    <source>
        <strain evidence="9 10">CCMP1005</strain>
    </source>
</reference>
<dbReference type="InterPro" id="IPR033747">
    <property type="entry name" value="PurE_ClassI"/>
</dbReference>
<dbReference type="Gene3D" id="3.30.470.20">
    <property type="entry name" value="ATP-grasp fold, B domain"/>
    <property type="match status" value="1"/>
</dbReference>
<dbReference type="GO" id="GO:0046872">
    <property type="term" value="F:metal ion binding"/>
    <property type="evidence" value="ECO:0007669"/>
    <property type="project" value="InterPro"/>
</dbReference>
<dbReference type="SUPFAM" id="SSF51246">
    <property type="entry name" value="Rudiment single hybrid motif"/>
    <property type="match status" value="1"/>
</dbReference>
<dbReference type="OrthoDB" id="15425at2759"/>
<dbReference type="PANTHER" id="PTHR11609">
    <property type="entry name" value="PURINE BIOSYNTHESIS PROTEIN 6/7, PUR6/7"/>
    <property type="match status" value="1"/>
</dbReference>
<keyword evidence="10" id="KW-1185">Reference proteome</keyword>
<dbReference type="Pfam" id="PF02222">
    <property type="entry name" value="ATP-grasp"/>
    <property type="match status" value="1"/>
</dbReference>
<dbReference type="PROSITE" id="PS50975">
    <property type="entry name" value="ATP_GRASP"/>
    <property type="match status" value="1"/>
</dbReference>
<feature type="domain" description="ATP-grasp" evidence="8">
    <location>
        <begin position="146"/>
        <end position="348"/>
    </location>
</feature>
<dbReference type="GO" id="GO:0005524">
    <property type="term" value="F:ATP binding"/>
    <property type="evidence" value="ECO:0007669"/>
    <property type="project" value="UniProtKB-UniRule"/>
</dbReference>
<evidence type="ECO:0000259" key="8">
    <source>
        <dbReference type="PROSITE" id="PS50975"/>
    </source>
</evidence>
<dbReference type="Proteomes" id="UP000266841">
    <property type="component" value="Unassembled WGS sequence"/>
</dbReference>
<evidence type="ECO:0000256" key="4">
    <source>
        <dbReference type="ARBA" id="ARBA00022755"/>
    </source>
</evidence>
<dbReference type="InterPro" id="IPR011761">
    <property type="entry name" value="ATP-grasp"/>
</dbReference>
<dbReference type="GO" id="GO:0006189">
    <property type="term" value="P:'de novo' IMP biosynthetic process"/>
    <property type="evidence" value="ECO:0007669"/>
    <property type="project" value="UniProtKB-UniPathway"/>
</dbReference>
<dbReference type="PANTHER" id="PTHR11609:SF5">
    <property type="entry name" value="PHOSPHORIBOSYLAMINOIMIDAZOLE CARBOXYLASE"/>
    <property type="match status" value="1"/>
</dbReference>
<name>K0RBF6_THAOC</name>
<protein>
    <recommendedName>
        <fullName evidence="2">phosphoribosylaminoimidazole carboxylase</fullName>
        <ecNumber evidence="2">4.1.1.21</ecNumber>
    </recommendedName>
</protein>
<dbReference type="EC" id="4.1.1.21" evidence="2"/>
<feature type="compositionally biased region" description="Basic residues" evidence="7">
    <location>
        <begin position="34"/>
        <end position="44"/>
    </location>
</feature>
<dbReference type="Gene3D" id="3.40.50.1970">
    <property type="match status" value="1"/>
</dbReference>
<keyword evidence="5 6" id="KW-0067">ATP-binding</keyword>
<dbReference type="NCBIfam" id="TIGR01162">
    <property type="entry name" value="purE"/>
    <property type="match status" value="1"/>
</dbReference>
<dbReference type="eggNOG" id="KOG2835">
    <property type="taxonomic scope" value="Eukaryota"/>
</dbReference>
<dbReference type="InterPro" id="IPR003135">
    <property type="entry name" value="ATP-grasp_carboxylate-amine"/>
</dbReference>
<dbReference type="UniPathway" id="UPA00074">
    <property type="reaction ID" value="UER00130"/>
</dbReference>
<dbReference type="EMBL" id="AGNL01043481">
    <property type="protein sequence ID" value="EJK50540.1"/>
    <property type="molecule type" value="Genomic_DNA"/>
</dbReference>
<dbReference type="Pfam" id="PF17769">
    <property type="entry name" value="PurK_C"/>
    <property type="match status" value="1"/>
</dbReference>
<dbReference type="InterPro" id="IPR000031">
    <property type="entry name" value="PurE_dom"/>
</dbReference>
<feature type="compositionally biased region" description="Basic and acidic residues" evidence="7">
    <location>
        <begin position="45"/>
        <end position="58"/>
    </location>
</feature>
<dbReference type="SUPFAM" id="SSF52255">
    <property type="entry name" value="N5-CAIR mutase (phosphoribosylaminoimidazole carboxylase, PurE)"/>
    <property type="match status" value="1"/>
</dbReference>
<accession>K0RBF6</accession>
<dbReference type="GO" id="GO:0004638">
    <property type="term" value="F:phosphoribosylaminoimidazole carboxylase activity"/>
    <property type="evidence" value="ECO:0007669"/>
    <property type="project" value="UniProtKB-EC"/>
</dbReference>
<dbReference type="Pfam" id="PF00731">
    <property type="entry name" value="AIRC"/>
    <property type="match status" value="1"/>
</dbReference>
<keyword evidence="3 6" id="KW-0547">Nucleotide-binding</keyword>
<dbReference type="SMART" id="SM01001">
    <property type="entry name" value="AIRC"/>
    <property type="match status" value="1"/>
</dbReference>
<evidence type="ECO:0000313" key="10">
    <source>
        <dbReference type="Proteomes" id="UP000266841"/>
    </source>
</evidence>